<dbReference type="PANTHER" id="PTHR11102:SF160">
    <property type="entry name" value="ERAD-ASSOCIATED E3 UBIQUITIN-PROTEIN LIGASE COMPONENT HRD3"/>
    <property type="match status" value="1"/>
</dbReference>
<sequence length="218" mass="23124">MKSLGTGNLVLTFRQLFATCALLVASSVAYGSSEDDYKKGLAAYDAGDLVGAMVPLKQAADEGHAGAQALYGTILDSAELDDQAVLYLRKSADQQNSEGQYGLAKMFMTGEGVTADFGEANKLMRAAAAQGHRSAIITLGLAYIAGDARFEASDKTSPEARDFILKAGEFGELTAVEAVARAYREGAFGIAPDSAKAKEWDEKLAKIRGAQRKKGDRR</sequence>
<evidence type="ECO:0000313" key="3">
    <source>
        <dbReference type="Proteomes" id="UP001626593"/>
    </source>
</evidence>
<dbReference type="InterPro" id="IPR006597">
    <property type="entry name" value="Sel1-like"/>
</dbReference>
<keyword evidence="3" id="KW-1185">Reference proteome</keyword>
<dbReference type="Proteomes" id="UP001626593">
    <property type="component" value="Chromosome"/>
</dbReference>
<name>A0ABZ1ALI4_AROEV</name>
<evidence type="ECO:0000256" key="1">
    <source>
        <dbReference type="SAM" id="SignalP"/>
    </source>
</evidence>
<dbReference type="Gene3D" id="1.25.40.10">
    <property type="entry name" value="Tetratricopeptide repeat domain"/>
    <property type="match status" value="1"/>
</dbReference>
<dbReference type="InterPro" id="IPR011990">
    <property type="entry name" value="TPR-like_helical_dom_sf"/>
</dbReference>
<dbReference type="InterPro" id="IPR050767">
    <property type="entry name" value="Sel1_AlgK"/>
</dbReference>
<feature type="signal peptide" evidence="1">
    <location>
        <begin position="1"/>
        <end position="31"/>
    </location>
</feature>
<dbReference type="PANTHER" id="PTHR11102">
    <property type="entry name" value="SEL-1-LIKE PROTEIN"/>
    <property type="match status" value="1"/>
</dbReference>
<dbReference type="SUPFAM" id="SSF81901">
    <property type="entry name" value="HCP-like"/>
    <property type="match status" value="1"/>
</dbReference>
<keyword evidence="1" id="KW-0732">Signal</keyword>
<gene>
    <name evidence="2" type="ORF">U5817_01380</name>
</gene>
<protein>
    <submittedName>
        <fullName evidence="2">Tetratricopeptide repeat protein</fullName>
    </submittedName>
</protein>
<dbReference type="EMBL" id="CP141259">
    <property type="protein sequence ID" value="WRL46724.1"/>
    <property type="molecule type" value="Genomic_DNA"/>
</dbReference>
<dbReference type="Pfam" id="PF08238">
    <property type="entry name" value="Sel1"/>
    <property type="match status" value="3"/>
</dbReference>
<organism evidence="2 3">
    <name type="scientific">Aromatoleum evansii</name>
    <name type="common">Azoarcus evansii</name>
    <dbReference type="NCBI Taxonomy" id="59406"/>
    <lineage>
        <taxon>Bacteria</taxon>
        <taxon>Pseudomonadati</taxon>
        <taxon>Pseudomonadota</taxon>
        <taxon>Betaproteobacteria</taxon>
        <taxon>Rhodocyclales</taxon>
        <taxon>Rhodocyclaceae</taxon>
        <taxon>Aromatoleum</taxon>
    </lineage>
</organism>
<evidence type="ECO:0000313" key="2">
    <source>
        <dbReference type="EMBL" id="WRL46724.1"/>
    </source>
</evidence>
<accession>A0ABZ1ALI4</accession>
<reference evidence="2 3" key="1">
    <citation type="submission" date="2023-12" db="EMBL/GenBank/DDBJ databases">
        <title>A. evansii MAY27, complete genome.</title>
        <authorList>
            <person name="Wang Y."/>
        </authorList>
    </citation>
    <scope>NUCLEOTIDE SEQUENCE [LARGE SCALE GENOMIC DNA]</scope>
    <source>
        <strain evidence="2 3">MAY27</strain>
    </source>
</reference>
<dbReference type="RefSeq" id="WP_169130451.1">
    <property type="nucleotide sequence ID" value="NZ_CAWPLS010000259.1"/>
</dbReference>
<feature type="chain" id="PRO_5046134772" evidence="1">
    <location>
        <begin position="32"/>
        <end position="218"/>
    </location>
</feature>
<dbReference type="SMART" id="SM00671">
    <property type="entry name" value="SEL1"/>
    <property type="match status" value="2"/>
</dbReference>
<proteinExistence type="predicted"/>